<dbReference type="Pfam" id="PF02585">
    <property type="entry name" value="PIG-L"/>
    <property type="match status" value="1"/>
</dbReference>
<dbReference type="OrthoDB" id="9790023at2"/>
<dbReference type="PANTHER" id="PTHR12993">
    <property type="entry name" value="N-ACETYLGLUCOSAMINYL-PHOSPHATIDYLINOSITOL DE-N-ACETYLASE-RELATED"/>
    <property type="match status" value="1"/>
</dbReference>
<dbReference type="AlphaFoldDB" id="A0A395LLW5"/>
<dbReference type="Gene3D" id="3.40.50.10320">
    <property type="entry name" value="LmbE-like"/>
    <property type="match status" value="1"/>
</dbReference>
<organism evidence="1 2">
    <name type="scientific">Alteriqipengyuania lutimaris</name>
    <dbReference type="NCBI Taxonomy" id="1538146"/>
    <lineage>
        <taxon>Bacteria</taxon>
        <taxon>Pseudomonadati</taxon>
        <taxon>Pseudomonadota</taxon>
        <taxon>Alphaproteobacteria</taxon>
        <taxon>Sphingomonadales</taxon>
        <taxon>Erythrobacteraceae</taxon>
        <taxon>Alteriqipengyuania</taxon>
    </lineage>
</organism>
<dbReference type="EMBL" id="QRBB01000001">
    <property type="protein sequence ID" value="RDS76444.1"/>
    <property type="molecule type" value="Genomic_DNA"/>
</dbReference>
<keyword evidence="2" id="KW-1185">Reference proteome</keyword>
<dbReference type="InterPro" id="IPR003737">
    <property type="entry name" value="GlcNAc_PI_deacetylase-related"/>
</dbReference>
<dbReference type="GO" id="GO:0016811">
    <property type="term" value="F:hydrolase activity, acting on carbon-nitrogen (but not peptide) bonds, in linear amides"/>
    <property type="evidence" value="ECO:0007669"/>
    <property type="project" value="TreeGrafter"/>
</dbReference>
<dbReference type="SUPFAM" id="SSF102588">
    <property type="entry name" value="LmbE-like"/>
    <property type="match status" value="1"/>
</dbReference>
<accession>A0A395LLW5</accession>
<sequence>MSLPSSAKGALLSAAADARPVEIDELAPPGGLLIVAPHADDETFGCGEALASAAQAGREIGIVLLTDGEGSHPRSVEYGRDRLVALRMREMRAALEVLAPGQNIPVMRAGLEDGSSDLERLGLHRLQRIFAFASALDTRSVWTTWNGDPHCDHKTAATLGRMVADEVGAKFWRFPIWGRFGERDVPDGLRIFADRQYWARKREAIAAYRSQATSLIADDPDGVVIPQGLLDHFAESPEIFIGG</sequence>
<comment type="caution">
    <text evidence="1">The sequence shown here is derived from an EMBL/GenBank/DDBJ whole genome shotgun (WGS) entry which is preliminary data.</text>
</comment>
<dbReference type="PANTHER" id="PTHR12993:SF29">
    <property type="entry name" value="BLR3841 PROTEIN"/>
    <property type="match status" value="1"/>
</dbReference>
<name>A0A395LLW5_9SPHN</name>
<proteinExistence type="predicted"/>
<dbReference type="Proteomes" id="UP000254101">
    <property type="component" value="Unassembled WGS sequence"/>
</dbReference>
<dbReference type="InterPro" id="IPR024078">
    <property type="entry name" value="LmbE-like_dom_sf"/>
</dbReference>
<dbReference type="RefSeq" id="WP_115490675.1">
    <property type="nucleotide sequence ID" value="NZ_JACHWW010000001.1"/>
</dbReference>
<evidence type="ECO:0000313" key="2">
    <source>
        <dbReference type="Proteomes" id="UP000254101"/>
    </source>
</evidence>
<protein>
    <submittedName>
        <fullName evidence="1">PIG-L family deacetylase</fullName>
    </submittedName>
</protein>
<evidence type="ECO:0000313" key="1">
    <source>
        <dbReference type="EMBL" id="RDS76444.1"/>
    </source>
</evidence>
<reference evidence="1 2" key="1">
    <citation type="submission" date="2018-07" db="EMBL/GenBank/DDBJ databases">
        <title>Erythrobacter nanhaiensis sp. nov., a novel member of the genus Erythrobacter isolated from the South China Sea.</title>
        <authorList>
            <person name="Chen X."/>
            <person name="Liu J."/>
        </authorList>
    </citation>
    <scope>NUCLEOTIDE SEQUENCE [LARGE SCALE GENOMIC DNA]</scope>
    <source>
        <strain evidence="1 2">S-5</strain>
    </source>
</reference>
<gene>
    <name evidence="1" type="ORF">DL238_01685</name>
</gene>